<evidence type="ECO:0000256" key="3">
    <source>
        <dbReference type="ARBA" id="ARBA00022676"/>
    </source>
</evidence>
<evidence type="ECO:0000256" key="5">
    <source>
        <dbReference type="ARBA" id="ARBA00022692"/>
    </source>
</evidence>
<dbReference type="RefSeq" id="XP_007377484.1">
    <property type="nucleotide sequence ID" value="XM_007377422.1"/>
</dbReference>
<dbReference type="GO" id="GO:0016020">
    <property type="term" value="C:membrane"/>
    <property type="evidence" value="ECO:0007669"/>
    <property type="project" value="UniProtKB-SubCell"/>
</dbReference>
<keyword evidence="3" id="KW-0328">Glycosyltransferase</keyword>
<evidence type="ECO:0000256" key="7">
    <source>
        <dbReference type="ARBA" id="ARBA00022989"/>
    </source>
</evidence>
<keyword evidence="4" id="KW-0808">Transferase</keyword>
<keyword evidence="11" id="KW-1185">Reference proteome</keyword>
<dbReference type="GO" id="GO:0071555">
    <property type="term" value="P:cell wall organization"/>
    <property type="evidence" value="ECO:0007669"/>
    <property type="project" value="UniProtKB-KW"/>
</dbReference>
<protein>
    <submittedName>
        <fullName evidence="10">Uncharacterized protein</fullName>
    </submittedName>
</protein>
<dbReference type="InParanoid" id="G3AUD6"/>
<keyword evidence="5" id="KW-0812">Transmembrane</keyword>
<gene>
    <name evidence="10" type="ORF">SPAPADRAFT_63344</name>
</gene>
<dbReference type="GeneID" id="18874712"/>
<comment type="similarity">
    <text evidence="2">Belongs to the BMT family.</text>
</comment>
<evidence type="ECO:0000256" key="8">
    <source>
        <dbReference type="ARBA" id="ARBA00023136"/>
    </source>
</evidence>
<sequence>MYSGNSSAVTNDLITGEYNDHPFHLYTSLQDTDENFCETTKSDHTFNVKKFHVFREDYDQMADVLIDQLANDEAFQELAEFFEGKVPKMIQDDNVYKYFYKFAGTSVWLKDYGVHLMVSRVSYSKFGVRWDAHMSLLYAQVYNEHWELLHNVELKLPNSDTILQFPRFMPIPFYHNLQGVWFGPEDARLLLVKNENGHEEPVVIFNAQHEQEIVVDEGQPARCHNYRAMFMGWLFQFQKGKQIAECNPDEKYANVTYNKIRELKIEGSGKPKDMEKNWSAFVDPAERNPYDTHIYFVYEWHNLKVLKC</sequence>
<keyword evidence="8" id="KW-0472">Membrane</keyword>
<keyword evidence="7" id="KW-1133">Transmembrane helix</keyword>
<dbReference type="Pfam" id="PF12141">
    <property type="entry name" value="BMT"/>
    <property type="match status" value="1"/>
</dbReference>
<comment type="subcellular location">
    <subcellularLocation>
        <location evidence="1">Membrane</location>
        <topology evidence="1">Single-pass type II membrane protein</topology>
    </subcellularLocation>
</comment>
<dbReference type="Proteomes" id="UP000000709">
    <property type="component" value="Unassembled WGS sequence"/>
</dbReference>
<keyword evidence="9" id="KW-0961">Cell wall biogenesis/degradation</keyword>
<name>G3AUD6_SPAPN</name>
<dbReference type="KEGG" id="spaa:SPAPADRAFT_63344"/>
<keyword evidence="6" id="KW-0735">Signal-anchor</keyword>
<organism evidence="11">
    <name type="scientific">Spathaspora passalidarum (strain NRRL Y-27907 / 11-Y1)</name>
    <dbReference type="NCBI Taxonomy" id="619300"/>
    <lineage>
        <taxon>Eukaryota</taxon>
        <taxon>Fungi</taxon>
        <taxon>Dikarya</taxon>
        <taxon>Ascomycota</taxon>
        <taxon>Saccharomycotina</taxon>
        <taxon>Pichiomycetes</taxon>
        <taxon>Debaryomycetaceae</taxon>
        <taxon>Spathaspora</taxon>
    </lineage>
</organism>
<proteinExistence type="inferred from homology"/>
<dbReference type="AlphaFoldDB" id="G3AUD6"/>
<evidence type="ECO:0000256" key="2">
    <source>
        <dbReference type="ARBA" id="ARBA00009486"/>
    </source>
</evidence>
<dbReference type="InterPro" id="IPR021988">
    <property type="entry name" value="BMT1"/>
</dbReference>
<dbReference type="STRING" id="619300.G3AUD6"/>
<reference evidence="10 11" key="1">
    <citation type="journal article" date="2011" name="Proc. Natl. Acad. Sci. U.S.A.">
        <title>Comparative genomics of xylose-fermenting fungi for enhanced biofuel production.</title>
        <authorList>
            <person name="Wohlbach D.J."/>
            <person name="Kuo A."/>
            <person name="Sato T.K."/>
            <person name="Potts K.M."/>
            <person name="Salamov A.A."/>
            <person name="LaButti K.M."/>
            <person name="Sun H."/>
            <person name="Clum A."/>
            <person name="Pangilinan J.L."/>
            <person name="Lindquist E.A."/>
            <person name="Lucas S."/>
            <person name="Lapidus A."/>
            <person name="Jin M."/>
            <person name="Gunawan C."/>
            <person name="Balan V."/>
            <person name="Dale B.E."/>
            <person name="Jeffries T.W."/>
            <person name="Zinkel R."/>
            <person name="Barry K.W."/>
            <person name="Grigoriev I.V."/>
            <person name="Gasch A.P."/>
        </authorList>
    </citation>
    <scope>NUCLEOTIDE SEQUENCE [LARGE SCALE GENOMIC DNA]</scope>
    <source>
        <strain evidence="11">NRRL Y-27907 / 11-Y1</strain>
    </source>
</reference>
<evidence type="ECO:0000256" key="9">
    <source>
        <dbReference type="ARBA" id="ARBA00023316"/>
    </source>
</evidence>
<dbReference type="OrthoDB" id="3631276at2759"/>
<evidence type="ECO:0000256" key="4">
    <source>
        <dbReference type="ARBA" id="ARBA00022679"/>
    </source>
</evidence>
<feature type="non-terminal residue" evidence="10">
    <location>
        <position position="308"/>
    </location>
</feature>
<dbReference type="EMBL" id="GL996505">
    <property type="protein sequence ID" value="EGW30513.1"/>
    <property type="molecule type" value="Genomic_DNA"/>
</dbReference>
<evidence type="ECO:0000256" key="1">
    <source>
        <dbReference type="ARBA" id="ARBA00004606"/>
    </source>
</evidence>
<evidence type="ECO:0000256" key="6">
    <source>
        <dbReference type="ARBA" id="ARBA00022968"/>
    </source>
</evidence>
<dbReference type="eggNOG" id="ENOG502QTZG">
    <property type="taxonomic scope" value="Eukaryota"/>
</dbReference>
<dbReference type="GO" id="GO:0000030">
    <property type="term" value="F:mannosyltransferase activity"/>
    <property type="evidence" value="ECO:0007669"/>
    <property type="project" value="InterPro"/>
</dbReference>
<accession>G3AUD6</accession>
<dbReference type="HOGENOM" id="CLU_904796_0_0_1"/>
<evidence type="ECO:0000313" key="10">
    <source>
        <dbReference type="EMBL" id="EGW30513.1"/>
    </source>
</evidence>
<evidence type="ECO:0000313" key="11">
    <source>
        <dbReference type="Proteomes" id="UP000000709"/>
    </source>
</evidence>